<keyword evidence="3" id="KW-0408">Iron</keyword>
<proteinExistence type="inferred from homology"/>
<keyword evidence="1" id="KW-0001">2Fe-2S</keyword>
<dbReference type="SUPFAM" id="SSF50022">
    <property type="entry name" value="ISP domain"/>
    <property type="match status" value="1"/>
</dbReference>
<reference evidence="7 8" key="1">
    <citation type="journal article" date="2017" name="ISME J.">
        <title>Grape pomace compost harbors organohalide-respiring Dehalogenimonas species with novel reductive dehalogenase genes.</title>
        <authorList>
            <person name="Yang Y."/>
            <person name="Higgins S.A."/>
            <person name="Yan J."/>
            <person name="Simsir B."/>
            <person name="Chourey K."/>
            <person name="Iyer R."/>
            <person name="Hettich R.L."/>
            <person name="Baldwin B."/>
            <person name="Ogles D.M."/>
            <person name="Loffler F.E."/>
        </authorList>
    </citation>
    <scope>NUCLEOTIDE SEQUENCE [LARGE SCALE GENOMIC DNA]</scope>
    <source>
        <strain evidence="7 8">GP</strain>
    </source>
</reference>
<organism evidence="7 8">
    <name type="scientific">Dehalogenimonas etheniformans</name>
    <dbReference type="NCBI Taxonomy" id="1536648"/>
    <lineage>
        <taxon>Bacteria</taxon>
        <taxon>Bacillati</taxon>
        <taxon>Chloroflexota</taxon>
        <taxon>Dehalococcoidia</taxon>
        <taxon>Dehalococcoidales</taxon>
        <taxon>Dehalococcoidaceae</taxon>
        <taxon>Dehalogenimonas</taxon>
    </lineage>
</organism>
<dbReference type="EMBL" id="JQAN02000011">
    <property type="protein sequence ID" value="PPD57626.1"/>
    <property type="molecule type" value="Genomic_DNA"/>
</dbReference>
<evidence type="ECO:0000313" key="7">
    <source>
        <dbReference type="EMBL" id="PPD57626.1"/>
    </source>
</evidence>
<evidence type="ECO:0000256" key="6">
    <source>
        <dbReference type="ARBA" id="ARBA00038001"/>
    </source>
</evidence>
<dbReference type="Gene3D" id="2.102.10.10">
    <property type="entry name" value="Rieske [2Fe-2S] iron-sulphur domain"/>
    <property type="match status" value="1"/>
</dbReference>
<evidence type="ECO:0000313" key="8">
    <source>
        <dbReference type="Proteomes" id="UP000235653"/>
    </source>
</evidence>
<evidence type="ECO:0000256" key="3">
    <source>
        <dbReference type="ARBA" id="ARBA00023004"/>
    </source>
</evidence>
<dbReference type="GO" id="GO:0016705">
    <property type="term" value="F:oxidoreductase activity, acting on paired donors, with incorporation or reduction of molecular oxygen"/>
    <property type="evidence" value="ECO:0007669"/>
    <property type="project" value="UniProtKB-ARBA"/>
</dbReference>
<dbReference type="PANTHER" id="PTHR21496:SF0">
    <property type="entry name" value="RIESKE DOMAIN-CONTAINING PROTEIN"/>
    <property type="match status" value="1"/>
</dbReference>
<comment type="caution">
    <text evidence="7">The sequence shown here is derived from an EMBL/GenBank/DDBJ whole genome shotgun (WGS) entry which is preliminary data.</text>
</comment>
<keyword evidence="4" id="KW-0411">Iron-sulfur</keyword>
<dbReference type="Proteomes" id="UP000235653">
    <property type="component" value="Unassembled WGS sequence"/>
</dbReference>
<dbReference type="InterPro" id="IPR017941">
    <property type="entry name" value="Rieske_2Fe-2S"/>
</dbReference>
<dbReference type="GO" id="GO:0051537">
    <property type="term" value="F:2 iron, 2 sulfur cluster binding"/>
    <property type="evidence" value="ECO:0007669"/>
    <property type="project" value="UniProtKB-KW"/>
</dbReference>
<keyword evidence="8" id="KW-1185">Reference proteome</keyword>
<dbReference type="PROSITE" id="PS51296">
    <property type="entry name" value="RIESKE"/>
    <property type="match status" value="1"/>
</dbReference>
<dbReference type="PANTHER" id="PTHR21496">
    <property type="entry name" value="FERREDOXIN-RELATED"/>
    <property type="match status" value="1"/>
</dbReference>
<dbReference type="OrthoDB" id="9795104at2"/>
<dbReference type="AlphaFoldDB" id="A0A2P5P5P8"/>
<dbReference type="RefSeq" id="WP_102330638.1">
    <property type="nucleotide sequence ID" value="NZ_CP058566.2"/>
</dbReference>
<sequence>MEKYIDVAKTGDILDGQMKSFLVCDKKLLVINSSGNFYAINETCSHLGGELASGKLEGKVISCPIHGAKFYISSGKCLSGFKFGPFKLRTKDACIFPVVVEGEAIKVRMEIPMGTGELETEMHHG</sequence>
<name>A0A2P5P5P8_9CHLR</name>
<dbReference type="GO" id="GO:0046872">
    <property type="term" value="F:metal ion binding"/>
    <property type="evidence" value="ECO:0007669"/>
    <property type="project" value="UniProtKB-KW"/>
</dbReference>
<evidence type="ECO:0000256" key="2">
    <source>
        <dbReference type="ARBA" id="ARBA00022723"/>
    </source>
</evidence>
<comment type="cofactor">
    <cofactor evidence="5">
        <name>[2Fe-2S] cluster</name>
        <dbReference type="ChEBI" id="CHEBI:190135"/>
    </cofactor>
</comment>
<dbReference type="Pfam" id="PF00355">
    <property type="entry name" value="Rieske"/>
    <property type="match status" value="1"/>
</dbReference>
<dbReference type="InterPro" id="IPR036922">
    <property type="entry name" value="Rieske_2Fe-2S_sf"/>
</dbReference>
<keyword evidence="2" id="KW-0479">Metal-binding</keyword>
<evidence type="ECO:0000256" key="4">
    <source>
        <dbReference type="ARBA" id="ARBA00023014"/>
    </source>
</evidence>
<evidence type="ECO:0000256" key="1">
    <source>
        <dbReference type="ARBA" id="ARBA00022714"/>
    </source>
</evidence>
<protein>
    <submittedName>
        <fullName evidence="7">Ferredoxin</fullName>
    </submittedName>
</protein>
<accession>A0A2P5P5P8</accession>
<comment type="similarity">
    <text evidence="6">Belongs to the bacterial ring-hydroxylating dioxygenase ferredoxin component family.</text>
</comment>
<dbReference type="GO" id="GO:0004497">
    <property type="term" value="F:monooxygenase activity"/>
    <property type="evidence" value="ECO:0007669"/>
    <property type="project" value="UniProtKB-ARBA"/>
</dbReference>
<evidence type="ECO:0000256" key="5">
    <source>
        <dbReference type="ARBA" id="ARBA00034078"/>
    </source>
</evidence>
<gene>
    <name evidence="7" type="ORF">JP09_007740</name>
</gene>